<dbReference type="REBASE" id="282709">
    <property type="entry name" value="M.NleB510ORF80055P"/>
</dbReference>
<dbReference type="GO" id="GO:0009007">
    <property type="term" value="F:site-specific DNA-methyltransferase (adenine-specific) activity"/>
    <property type="evidence" value="ECO:0007669"/>
    <property type="project" value="UniProtKB-EC"/>
</dbReference>
<name>A0A330LA92_9BACT</name>
<organism evidence="7 8">
    <name type="scientific">Nitrospira lenta</name>
    <dbReference type="NCBI Taxonomy" id="1436998"/>
    <lineage>
        <taxon>Bacteria</taxon>
        <taxon>Pseudomonadati</taxon>
        <taxon>Nitrospirota</taxon>
        <taxon>Nitrospiria</taxon>
        <taxon>Nitrospirales</taxon>
        <taxon>Nitrospiraceae</taxon>
        <taxon>Nitrospira</taxon>
    </lineage>
</organism>
<dbReference type="PRINTS" id="PR00506">
    <property type="entry name" value="D21N6MTFRASE"/>
</dbReference>
<dbReference type="PIRSF" id="PIRSF015855">
    <property type="entry name" value="TypeIII_Mtase_mKpnI"/>
    <property type="match status" value="1"/>
</dbReference>
<keyword evidence="4" id="KW-0949">S-adenosyl-L-methionine</keyword>
<evidence type="ECO:0000256" key="4">
    <source>
        <dbReference type="ARBA" id="ARBA00022691"/>
    </source>
</evidence>
<gene>
    <name evidence="7" type="ORF">NITLEN_80055</name>
</gene>
<dbReference type="AlphaFoldDB" id="A0A330LA92"/>
<dbReference type="Gene3D" id="3.40.50.150">
    <property type="entry name" value="Vaccinia Virus protein VP39"/>
    <property type="match status" value="1"/>
</dbReference>
<evidence type="ECO:0000256" key="2">
    <source>
        <dbReference type="ARBA" id="ARBA00022603"/>
    </source>
</evidence>
<dbReference type="GO" id="GO:0032259">
    <property type="term" value="P:methylation"/>
    <property type="evidence" value="ECO:0007669"/>
    <property type="project" value="UniProtKB-KW"/>
</dbReference>
<comment type="catalytic activity">
    <reaction evidence="5">
        <text>a 2'-deoxyadenosine in DNA + S-adenosyl-L-methionine = an N(6)-methyl-2'-deoxyadenosine in DNA + S-adenosyl-L-homocysteine + H(+)</text>
        <dbReference type="Rhea" id="RHEA:15197"/>
        <dbReference type="Rhea" id="RHEA-COMP:12418"/>
        <dbReference type="Rhea" id="RHEA-COMP:12419"/>
        <dbReference type="ChEBI" id="CHEBI:15378"/>
        <dbReference type="ChEBI" id="CHEBI:57856"/>
        <dbReference type="ChEBI" id="CHEBI:59789"/>
        <dbReference type="ChEBI" id="CHEBI:90615"/>
        <dbReference type="ChEBI" id="CHEBI:90616"/>
        <dbReference type="EC" id="2.1.1.72"/>
    </reaction>
</comment>
<dbReference type="InterPro" id="IPR002941">
    <property type="entry name" value="DNA_methylase_N4/N6"/>
</dbReference>
<dbReference type="EMBL" id="OUNR01000021">
    <property type="protein sequence ID" value="SPP66631.1"/>
    <property type="molecule type" value="Genomic_DNA"/>
</dbReference>
<evidence type="ECO:0000313" key="7">
    <source>
        <dbReference type="EMBL" id="SPP66631.1"/>
    </source>
</evidence>
<dbReference type="Proteomes" id="UP000248168">
    <property type="component" value="Unassembled WGS sequence"/>
</dbReference>
<proteinExistence type="predicted"/>
<dbReference type="GO" id="GO:0008170">
    <property type="term" value="F:N-methyltransferase activity"/>
    <property type="evidence" value="ECO:0007669"/>
    <property type="project" value="InterPro"/>
</dbReference>
<reference evidence="8" key="1">
    <citation type="submission" date="2018-04" db="EMBL/GenBank/DDBJ databases">
        <authorList>
            <person name="Lucker S."/>
            <person name="Sakoula D."/>
        </authorList>
    </citation>
    <scope>NUCLEOTIDE SEQUENCE [LARGE SCALE GENOMIC DNA]</scope>
</reference>
<evidence type="ECO:0000256" key="1">
    <source>
        <dbReference type="ARBA" id="ARBA00011900"/>
    </source>
</evidence>
<evidence type="ECO:0000313" key="8">
    <source>
        <dbReference type="Proteomes" id="UP000248168"/>
    </source>
</evidence>
<dbReference type="Pfam" id="PF01555">
    <property type="entry name" value="N6_N4_Mtase"/>
    <property type="match status" value="1"/>
</dbReference>
<dbReference type="InterPro" id="IPR029063">
    <property type="entry name" value="SAM-dependent_MTases_sf"/>
</dbReference>
<accession>A0A330LA92</accession>
<dbReference type="GO" id="GO:0003677">
    <property type="term" value="F:DNA binding"/>
    <property type="evidence" value="ECO:0007669"/>
    <property type="project" value="InterPro"/>
</dbReference>
<feature type="domain" description="DNA methylase N-4/N-6" evidence="6">
    <location>
        <begin position="86"/>
        <end position="446"/>
    </location>
</feature>
<keyword evidence="8" id="KW-1185">Reference proteome</keyword>
<evidence type="ECO:0000259" key="6">
    <source>
        <dbReference type="Pfam" id="PF01555"/>
    </source>
</evidence>
<dbReference type="EC" id="2.1.1.72" evidence="1"/>
<dbReference type="InParanoid" id="A0A330LA92"/>
<keyword evidence="3" id="KW-0808">Transferase</keyword>
<protein>
    <recommendedName>
        <fullName evidence="1">site-specific DNA-methyltransferase (adenine-specific)</fullName>
        <ecNumber evidence="1">2.1.1.72</ecNumber>
    </recommendedName>
</protein>
<dbReference type="SUPFAM" id="SSF53335">
    <property type="entry name" value="S-adenosyl-L-methionine-dependent methyltransferases"/>
    <property type="match status" value="1"/>
</dbReference>
<evidence type="ECO:0000256" key="3">
    <source>
        <dbReference type="ARBA" id="ARBA00022679"/>
    </source>
</evidence>
<dbReference type="InterPro" id="IPR002295">
    <property type="entry name" value="N4/N6-MTase_EcoPI_Mod-like"/>
</dbReference>
<dbReference type="RefSeq" id="WP_121990773.1">
    <property type="nucleotide sequence ID" value="NZ_OUNR01000021.1"/>
</dbReference>
<sequence length="608" mass="69725">MAKYDHLTKDELARLLEARDRRDATRFGLVWEANEIERDKAINSDFVALDLVAEQSVGAAPWRNLVIEGDNFDALRYLRMTYAGRVKCILIDPPYNRGKTDFVYNDRFIDENDAWRFSTWLEFLYQRLVIARDLLREDGVLLCCINDDNRAKLELLLDKVMPGMRIGSMAWRTRDSTSAKGRNFSDTHEHILIYGRSKFSFRGREKSQKKYKNPDNDSRGAWNIDPLTLAFDRIERKNLFYPIQNPKTGNWYPCDSNRVWAYASEKNPETKIDALESETMEEWIRQDKIVFPDPKEERVVVWKTLEELYAAIDTGDVPVTPKKKNLLLSKDTPNLEFWVGKRVGFGRPGFKKHWKDLRSHVNPVGSWIARLSEDVEEDDYVLLRSREAGEGTGVIEKVFGKKVFSYPKPPSLMQQLVAQSSEGNDIVLDFFGGSGTTAHAVLQQNTEDEDDRRFIIVSNSEATIDEPEKNICRDVCAPRIKAVINGFGGNSPTGGNFAYLQCRRIAPGRLVEIEHAQVWTALQMIHRKTLESVTDKEFLWAGDEETALAYVPRFTKVMVPALRKAVNSSAAVVLYSWQPETLRQYIRAGHVQHEAIPESLARRFGMKG</sequence>
<keyword evidence="2 7" id="KW-0489">Methyltransferase</keyword>
<evidence type="ECO:0000256" key="5">
    <source>
        <dbReference type="ARBA" id="ARBA00047942"/>
    </source>
</evidence>
<dbReference type="OrthoDB" id="9800801at2"/>